<sequence length="503" mass="57875">MVGKLNLQFPDPNIILIDSIKSFGNILPQDSAYTGEEGYLFRVANSCTNGYRINFILRCYDELDSVWLSSVYLKVGTALFTTGIVYALDTPPGNNNRRLDPGEECAIAIQLRNIGYGNGYNIYAILKSTDTSLRIIDSIGVYGNIPAGDSSMNLSDFYYVYASPRIIPETPIPCTLKIYGDNFSQILPFTITVGELRPCDPVTDGFYWVYEDIDTFYSECPNYEWVEIRNQGVRLDLGDDETRVIDLPSHFGLIKYYDTYYNQISICSNGWAAIGYTTRADYSNTPLPSQIPNHLACSWDDYYPPTGGGIWYYFDSLNHRLIIEWDSVHYFSPRDQWDKFQIIIYDTTVRTINGNNVILFQYYSNNYYLSNTVGFQNLTGTSFINILYNTQISRGFDSLKQGRVIKITPNPPQVSIEESSNKEIIRKTIIPQKKKITFYSQKDKEYTIFIYNLNGQLIKKENKYFKKGWQTYNIDKKLPTGIYLIFLKTADEKISKFKILMIE</sequence>
<dbReference type="Pfam" id="PF18962">
    <property type="entry name" value="Por_Secre_tail"/>
    <property type="match status" value="1"/>
</dbReference>
<evidence type="ECO:0000259" key="1">
    <source>
        <dbReference type="Pfam" id="PF18962"/>
    </source>
</evidence>
<reference evidence="3" key="1">
    <citation type="journal article" date="2020" name="mSystems">
        <title>Genome- and Community-Level Interaction Insights into Carbon Utilization and Element Cycling Functions of Hydrothermarchaeota in Hydrothermal Sediment.</title>
        <authorList>
            <person name="Zhou Z."/>
            <person name="Liu Y."/>
            <person name="Xu W."/>
            <person name="Pan J."/>
            <person name="Luo Z.H."/>
            <person name="Li M."/>
        </authorList>
    </citation>
    <scope>NUCLEOTIDE SEQUENCE [LARGE SCALE GENOMIC DNA]</scope>
    <source>
        <strain evidence="3">SpSt-594</strain>
        <strain evidence="2">SpSt-655</strain>
    </source>
</reference>
<feature type="domain" description="Secretion system C-terminal sorting" evidence="1">
    <location>
        <begin position="431"/>
        <end position="499"/>
    </location>
</feature>
<comment type="caution">
    <text evidence="3">The sequence shown here is derived from an EMBL/GenBank/DDBJ whole genome shotgun (WGS) entry which is preliminary data.</text>
</comment>
<dbReference type="InterPro" id="IPR026444">
    <property type="entry name" value="Secre_tail"/>
</dbReference>
<name>A0A7C4VZD9_UNCW3</name>
<dbReference type="EMBL" id="DTBX01000118">
    <property type="protein sequence ID" value="HGQ55480.1"/>
    <property type="molecule type" value="Genomic_DNA"/>
</dbReference>
<accession>A0A7C4VZD9</accession>
<evidence type="ECO:0000313" key="3">
    <source>
        <dbReference type="EMBL" id="HGU47028.1"/>
    </source>
</evidence>
<dbReference type="EMBL" id="DSZH01000024">
    <property type="protein sequence ID" value="HGU47028.1"/>
    <property type="molecule type" value="Genomic_DNA"/>
</dbReference>
<dbReference type="NCBIfam" id="TIGR04183">
    <property type="entry name" value="Por_Secre_tail"/>
    <property type="match status" value="1"/>
</dbReference>
<evidence type="ECO:0000313" key="2">
    <source>
        <dbReference type="EMBL" id="HGQ55480.1"/>
    </source>
</evidence>
<dbReference type="AlphaFoldDB" id="A0A7C4VZD9"/>
<organism evidence="3">
    <name type="scientific">candidate division WOR-3 bacterium</name>
    <dbReference type="NCBI Taxonomy" id="2052148"/>
    <lineage>
        <taxon>Bacteria</taxon>
        <taxon>Bacteria division WOR-3</taxon>
    </lineage>
</organism>
<protein>
    <submittedName>
        <fullName evidence="3">T9SS type A sorting domain-containing protein</fullName>
    </submittedName>
</protein>
<gene>
    <name evidence="3" type="ORF">ENT60_00495</name>
    <name evidence="2" type="ORF">ENU28_03320</name>
</gene>
<proteinExistence type="predicted"/>